<dbReference type="Gene3D" id="3.50.50.60">
    <property type="entry name" value="FAD/NAD(P)-binding domain"/>
    <property type="match status" value="2"/>
</dbReference>
<evidence type="ECO:0000256" key="2">
    <source>
        <dbReference type="ARBA" id="ARBA00022630"/>
    </source>
</evidence>
<dbReference type="CDD" id="cd00350">
    <property type="entry name" value="rubredoxin_like"/>
    <property type="match status" value="1"/>
</dbReference>
<dbReference type="PRINTS" id="PR00411">
    <property type="entry name" value="PNDRDTASEI"/>
</dbReference>
<feature type="domain" description="Rubredoxin-like" evidence="4">
    <location>
        <begin position="6"/>
        <end position="38"/>
    </location>
</feature>
<dbReference type="Gene3D" id="3.30.390.30">
    <property type="match status" value="1"/>
</dbReference>
<dbReference type="PANTHER" id="PTHR43429:SF3">
    <property type="entry name" value="NITRITE REDUCTASE [NAD(P)H]"/>
    <property type="match status" value="1"/>
</dbReference>
<dbReference type="PANTHER" id="PTHR43429">
    <property type="entry name" value="PYRIDINE NUCLEOTIDE-DISULFIDE OXIDOREDUCTASE DOMAIN-CONTAINING"/>
    <property type="match status" value="1"/>
</dbReference>
<dbReference type="InterPro" id="IPR024934">
    <property type="entry name" value="Rubredoxin-like_dom"/>
</dbReference>
<name>D9R8X8_LACSW</name>
<dbReference type="AlphaFoldDB" id="D9R8X8"/>
<dbReference type="GO" id="GO:0005506">
    <property type="term" value="F:iron ion binding"/>
    <property type="evidence" value="ECO:0007669"/>
    <property type="project" value="InterPro"/>
</dbReference>
<organism evidence="5 6">
    <name type="scientific">Lacrimispora saccharolytica (strain ATCC 35040 / DSM 2544 / NRCC 2533 / WM1)</name>
    <name type="common">Clostridium saccharolyticum</name>
    <dbReference type="NCBI Taxonomy" id="610130"/>
    <lineage>
        <taxon>Bacteria</taxon>
        <taxon>Bacillati</taxon>
        <taxon>Bacillota</taxon>
        <taxon>Clostridia</taxon>
        <taxon>Lachnospirales</taxon>
        <taxon>Lachnospiraceae</taxon>
        <taxon>Lacrimispora</taxon>
    </lineage>
</organism>
<dbReference type="PRINTS" id="PR00368">
    <property type="entry name" value="FADPNR"/>
</dbReference>
<keyword evidence="3" id="KW-0274">FAD</keyword>
<dbReference type="SUPFAM" id="SSF51905">
    <property type="entry name" value="FAD/NAD(P)-binding domain"/>
    <property type="match status" value="2"/>
</dbReference>
<evidence type="ECO:0000259" key="4">
    <source>
        <dbReference type="PROSITE" id="PS50903"/>
    </source>
</evidence>
<dbReference type="PROSITE" id="PS50903">
    <property type="entry name" value="RUBREDOXIN_LIKE"/>
    <property type="match status" value="1"/>
</dbReference>
<accession>D9R8X8</accession>
<dbReference type="eggNOG" id="COG1251">
    <property type="taxonomic scope" value="Bacteria"/>
</dbReference>
<dbReference type="OrthoDB" id="9807946at2"/>
<gene>
    <name evidence="5" type="ordered locus">Closa_1350</name>
</gene>
<dbReference type="EMBL" id="CP002109">
    <property type="protein sequence ID" value="ADL03953.1"/>
    <property type="molecule type" value="Genomic_DNA"/>
</dbReference>
<dbReference type="Pfam" id="PF18267">
    <property type="entry name" value="Rubredoxin_C"/>
    <property type="match status" value="1"/>
</dbReference>
<sequence length="429" mass="46719">MGKGKKKMVKCLVCGAVFEAENEVCPVCGVGTENFVPYEEEERDFHKDTEELYLILGNGAAGVSAAEAIRERNSTCSIVMVTKEDCLPYSRPMLTKSVMGKERKEELLLHDPAWYEEKRILNLTGKRAEKIDTREKEVTFDDGIRLKYDKCIYALGSECFIPPIPGNEKQEVVAIRRLSDIEKINSLLSTSARAVVIGGGVLGLEAAWELKNAGLSVTVLEQGSQLMKRQLDEEAGEFLKAIILEKGIDVKFKAVTGEIEGEDKVTGVRLEDGTVLPADLVVISAGVRANVSLAEDAGAKSGQAVIVNEHMETTVPGIYACGDCAEYEGINYAIWPQAVEMGKAAGANAAGERISYKTVTAALTFHGMDTSLFAVGDPGKDSGKTYEISREIDEEKKIYKVYYHEAGKLVGAILIGDTSDMGRILEEIE</sequence>
<dbReference type="InterPro" id="IPR016156">
    <property type="entry name" value="FAD/NAD-linked_Rdtase_dimer_sf"/>
</dbReference>
<dbReference type="GO" id="GO:0016491">
    <property type="term" value="F:oxidoreductase activity"/>
    <property type="evidence" value="ECO:0007669"/>
    <property type="project" value="InterPro"/>
</dbReference>
<comment type="cofactor">
    <cofactor evidence="1">
        <name>FAD</name>
        <dbReference type="ChEBI" id="CHEBI:57692"/>
    </cofactor>
</comment>
<reference evidence="5" key="1">
    <citation type="submission" date="2010-07" db="EMBL/GenBank/DDBJ databases">
        <title>Complete sequence of Clostridium saccharolyticum WM1.</title>
        <authorList>
            <consortium name="US DOE Joint Genome Institute"/>
            <person name="Lucas S."/>
            <person name="Copeland A."/>
            <person name="Lapidus A."/>
            <person name="Cheng J.-F."/>
            <person name="Bruce D."/>
            <person name="Goodwin L."/>
            <person name="Pitluck S."/>
            <person name="Chertkov O."/>
            <person name="Detter J.C."/>
            <person name="Han C."/>
            <person name="Tapia R."/>
            <person name="Land M."/>
            <person name="Hauser L."/>
            <person name="Chang Y.-J."/>
            <person name="Jeffries C."/>
            <person name="Kyrpides N."/>
            <person name="Ivanova N."/>
            <person name="Mikhailova N."/>
            <person name="Mouttaki H."/>
            <person name="Lin L."/>
            <person name="Zhou J."/>
            <person name="Hemme C.L."/>
            <person name="Woyke T."/>
        </authorList>
    </citation>
    <scope>NUCLEOTIDE SEQUENCE [LARGE SCALE GENOMIC DNA]</scope>
    <source>
        <strain evidence="5">WM1</strain>
    </source>
</reference>
<dbReference type="STRING" id="610130.Closa_1350"/>
<evidence type="ECO:0000256" key="3">
    <source>
        <dbReference type="ARBA" id="ARBA00022827"/>
    </source>
</evidence>
<proteinExistence type="predicted"/>
<dbReference type="InterPro" id="IPR036188">
    <property type="entry name" value="FAD/NAD-bd_sf"/>
</dbReference>
<dbReference type="KEGG" id="csh:Closa_1350"/>
<evidence type="ECO:0000313" key="6">
    <source>
        <dbReference type="Proteomes" id="UP000001662"/>
    </source>
</evidence>
<dbReference type="InterPro" id="IPR050260">
    <property type="entry name" value="FAD-bd_OxRdtase"/>
</dbReference>
<dbReference type="InterPro" id="IPR023753">
    <property type="entry name" value="FAD/NAD-binding_dom"/>
</dbReference>
<dbReference type="HOGENOM" id="CLU_003291_4_4_9"/>
<evidence type="ECO:0000313" key="5">
    <source>
        <dbReference type="EMBL" id="ADL03953.1"/>
    </source>
</evidence>
<keyword evidence="6" id="KW-1185">Reference proteome</keyword>
<dbReference type="InterPro" id="IPR041575">
    <property type="entry name" value="Rubredoxin_C"/>
</dbReference>
<evidence type="ECO:0000256" key="1">
    <source>
        <dbReference type="ARBA" id="ARBA00001974"/>
    </source>
</evidence>
<dbReference type="Proteomes" id="UP000001662">
    <property type="component" value="Chromosome"/>
</dbReference>
<dbReference type="SUPFAM" id="SSF57802">
    <property type="entry name" value="Rubredoxin-like"/>
    <property type="match status" value="1"/>
</dbReference>
<keyword evidence="2" id="KW-0285">Flavoprotein</keyword>
<dbReference type="RefSeq" id="WP_013272048.1">
    <property type="nucleotide sequence ID" value="NC_014376.1"/>
</dbReference>
<protein>
    <submittedName>
        <fullName evidence="5">FAD-dependent pyridine nucleotide-disulfide oxidoreductase</fullName>
    </submittedName>
</protein>
<dbReference type="Pfam" id="PF07992">
    <property type="entry name" value="Pyr_redox_2"/>
    <property type="match status" value="1"/>
</dbReference>
<dbReference type="PaxDb" id="610130-Closa_1350"/>